<feature type="compositionally biased region" description="Low complexity" evidence="4">
    <location>
        <begin position="758"/>
        <end position="784"/>
    </location>
</feature>
<reference evidence="6 7" key="1">
    <citation type="journal article" date="2020" name="ISME J.">
        <title>Uncovering the hidden diversity of litter-decomposition mechanisms in mushroom-forming fungi.</title>
        <authorList>
            <person name="Floudas D."/>
            <person name="Bentzer J."/>
            <person name="Ahren D."/>
            <person name="Johansson T."/>
            <person name="Persson P."/>
            <person name="Tunlid A."/>
        </authorList>
    </citation>
    <scope>NUCLEOTIDE SEQUENCE [LARGE SCALE GENOMIC DNA]</scope>
    <source>
        <strain evidence="6 7">CBS 146.42</strain>
    </source>
</reference>
<evidence type="ECO:0000256" key="1">
    <source>
        <dbReference type="ARBA" id="ARBA00022574"/>
    </source>
</evidence>
<dbReference type="InterPro" id="IPR001680">
    <property type="entry name" value="WD40_rpt"/>
</dbReference>
<dbReference type="InterPro" id="IPR036322">
    <property type="entry name" value="WD40_repeat_dom_sf"/>
</dbReference>
<dbReference type="Pfam" id="PF12937">
    <property type="entry name" value="F-box-like"/>
    <property type="match status" value="1"/>
</dbReference>
<keyword evidence="2" id="KW-0677">Repeat</keyword>
<dbReference type="InterPro" id="IPR019775">
    <property type="entry name" value="WD40_repeat_CS"/>
</dbReference>
<dbReference type="InterPro" id="IPR036047">
    <property type="entry name" value="F-box-like_dom_sf"/>
</dbReference>
<dbReference type="PROSITE" id="PS00678">
    <property type="entry name" value="WD_REPEATS_1"/>
    <property type="match status" value="2"/>
</dbReference>
<dbReference type="PANTHER" id="PTHR44019">
    <property type="entry name" value="WD REPEAT-CONTAINING PROTEIN 55"/>
    <property type="match status" value="1"/>
</dbReference>
<dbReference type="SUPFAM" id="SSF81383">
    <property type="entry name" value="F-box domain"/>
    <property type="match status" value="1"/>
</dbReference>
<evidence type="ECO:0000313" key="7">
    <source>
        <dbReference type="Proteomes" id="UP000559027"/>
    </source>
</evidence>
<feature type="region of interest" description="Disordered" evidence="4">
    <location>
        <begin position="1"/>
        <end position="76"/>
    </location>
</feature>
<feature type="repeat" description="WD" evidence="3">
    <location>
        <begin position="373"/>
        <end position="418"/>
    </location>
</feature>
<dbReference type="CDD" id="cd00200">
    <property type="entry name" value="WD40"/>
    <property type="match status" value="1"/>
</dbReference>
<dbReference type="SMART" id="SM00320">
    <property type="entry name" value="WD40"/>
    <property type="match status" value="7"/>
</dbReference>
<accession>A0A8H5LHY0</accession>
<dbReference type="InterPro" id="IPR020472">
    <property type="entry name" value="WD40_PAC1"/>
</dbReference>
<dbReference type="InterPro" id="IPR050505">
    <property type="entry name" value="WDR55/POC1"/>
</dbReference>
<dbReference type="AlphaFoldDB" id="A0A8H5LHY0"/>
<dbReference type="InterPro" id="IPR001810">
    <property type="entry name" value="F-box_dom"/>
</dbReference>
<sequence>MQDPNTLQPSLAELHNLGQRSPDITLSELGQSHSRERSTSTSPTFHSSWSSSSSSSSHTMPRKHKPTPIAHSVSDSGVIFPSPSPSALTKGKFPAINASQLVTQLGSVQEREDFMYELLSTMTRSQLSSLQRRIAPLLQFDVVGSLPTEVALQIFLHLPPHTLLQCMLVSKRWNVLANDQSLWKTLCGVQGWEWRQPMLNPDSLHGSNATASQARSGAFRMSTQIEDEDEGMGDSDDDGIAHHASPPDADGDSFMADEFDSGIASGSASMLQLSSSVSNSNPLGTFSSPSGSGAGSRNTVHYVPRLRTRSLHKSRRSMAPTTVPPSPFLSRTSSTHPAKPDYKLLYRTHTHLRNRFLTSSYRLSVIQTRGSPRNGHASMIYCVQLYTYPTTHQQVIFTGSRDKTIREWNLRTGEVERVFEGVHTESVLSLCARNGWIVSAGSDWRVVLWSLDRPRYGGKGKSVEGSGVAVKVLKDHSDSVLCVRFDDERLVSCSKDRTVRVYTFPGLELLHVLGGHRAAVNAISLSKNLVVSGSGDRSMNVWDVKTGKLVRTFEDHHTRGIASIDFKPPYIVSGSSDRHIRLIDMNTSQGWSTSPEYDTAPLGLGLPGLGLSLTPLGAAHAPFLPPRLYPPQYTQHLYGGGVGDTCCLCQMCGSAIAYSSGSSIPSVTSSSGGNGESGGSSATGSNAISASNSTSTTTSNDGPSSSSLISASASMSATSTALPPPMPLSYTHSYPHTHLPPHPWHSPYFPHLHLPRRASTATSHSPPNTTATTNNTNTNTAPHTTPAPAPPLPPHHTDLVRSVSLGPDFIVTGSYDLSVKIWDRLTGICVADLTGGHTGKIFCVAADRTKVVSCGEDLRICVWDFSGGVEGVEYCG</sequence>
<dbReference type="Proteomes" id="UP000559027">
    <property type="component" value="Unassembled WGS sequence"/>
</dbReference>
<proteinExistence type="predicted"/>
<gene>
    <name evidence="6" type="ORF">D9756_001279</name>
</gene>
<feature type="region of interest" description="Disordered" evidence="4">
    <location>
        <begin position="227"/>
        <end position="256"/>
    </location>
</feature>
<dbReference type="OrthoDB" id="19711at2759"/>
<feature type="domain" description="F-box" evidence="5">
    <location>
        <begin position="140"/>
        <end position="186"/>
    </location>
</feature>
<keyword evidence="7" id="KW-1185">Reference proteome</keyword>
<evidence type="ECO:0000256" key="2">
    <source>
        <dbReference type="ARBA" id="ARBA00022737"/>
    </source>
</evidence>
<evidence type="ECO:0000256" key="3">
    <source>
        <dbReference type="PROSITE-ProRule" id="PRU00221"/>
    </source>
</evidence>
<organism evidence="6 7">
    <name type="scientific">Leucocoprinus leucothites</name>
    <dbReference type="NCBI Taxonomy" id="201217"/>
    <lineage>
        <taxon>Eukaryota</taxon>
        <taxon>Fungi</taxon>
        <taxon>Dikarya</taxon>
        <taxon>Basidiomycota</taxon>
        <taxon>Agaricomycotina</taxon>
        <taxon>Agaricomycetes</taxon>
        <taxon>Agaricomycetidae</taxon>
        <taxon>Agaricales</taxon>
        <taxon>Agaricineae</taxon>
        <taxon>Agaricaceae</taxon>
        <taxon>Leucocoprinus</taxon>
    </lineage>
</organism>
<protein>
    <recommendedName>
        <fullName evidence="5">F-box domain-containing protein</fullName>
    </recommendedName>
</protein>
<evidence type="ECO:0000313" key="6">
    <source>
        <dbReference type="EMBL" id="KAF5358145.1"/>
    </source>
</evidence>
<feature type="repeat" description="WD" evidence="3">
    <location>
        <begin position="793"/>
        <end position="823"/>
    </location>
</feature>
<dbReference type="InterPro" id="IPR015943">
    <property type="entry name" value="WD40/YVTN_repeat-like_dom_sf"/>
</dbReference>
<feature type="repeat" description="WD" evidence="3">
    <location>
        <begin position="473"/>
        <end position="512"/>
    </location>
</feature>
<dbReference type="PROSITE" id="PS50181">
    <property type="entry name" value="FBOX"/>
    <property type="match status" value="1"/>
</dbReference>
<dbReference type="PRINTS" id="PR00320">
    <property type="entry name" value="GPROTEINBRPT"/>
</dbReference>
<comment type="caution">
    <text evidence="6">The sequence shown here is derived from an EMBL/GenBank/DDBJ whole genome shotgun (WGS) entry which is preliminary data.</text>
</comment>
<feature type="region of interest" description="Disordered" evidence="4">
    <location>
        <begin position="757"/>
        <end position="793"/>
    </location>
</feature>
<dbReference type="PROSITE" id="PS50294">
    <property type="entry name" value="WD_REPEATS_REGION"/>
    <property type="match status" value="2"/>
</dbReference>
<dbReference type="Gene3D" id="1.20.1280.50">
    <property type="match status" value="1"/>
</dbReference>
<feature type="compositionally biased region" description="Low complexity" evidence="4">
    <location>
        <begin position="39"/>
        <end position="59"/>
    </location>
</feature>
<feature type="region of interest" description="Disordered" evidence="4">
    <location>
        <begin position="311"/>
        <end position="335"/>
    </location>
</feature>
<evidence type="ECO:0000256" key="4">
    <source>
        <dbReference type="SAM" id="MobiDB-lite"/>
    </source>
</evidence>
<dbReference type="SUPFAM" id="SSF50978">
    <property type="entry name" value="WD40 repeat-like"/>
    <property type="match status" value="1"/>
</dbReference>
<dbReference type="Pfam" id="PF00400">
    <property type="entry name" value="WD40"/>
    <property type="match status" value="6"/>
</dbReference>
<dbReference type="SMART" id="SM00256">
    <property type="entry name" value="FBOX"/>
    <property type="match status" value="1"/>
</dbReference>
<name>A0A8H5LHY0_9AGAR</name>
<feature type="repeat" description="WD" evidence="3">
    <location>
        <begin position="554"/>
        <end position="593"/>
    </location>
</feature>
<evidence type="ECO:0000259" key="5">
    <source>
        <dbReference type="PROSITE" id="PS50181"/>
    </source>
</evidence>
<dbReference type="PROSITE" id="PS50082">
    <property type="entry name" value="WD_REPEATS_2"/>
    <property type="match status" value="5"/>
</dbReference>
<feature type="compositionally biased region" description="Polar residues" evidence="4">
    <location>
        <begin position="18"/>
        <end position="32"/>
    </location>
</feature>
<feature type="repeat" description="WD" evidence="3">
    <location>
        <begin position="513"/>
        <end position="552"/>
    </location>
</feature>
<dbReference type="PANTHER" id="PTHR44019:SF8">
    <property type="entry name" value="POC1 CENTRIOLAR PROTEIN HOMOLOG"/>
    <property type="match status" value="1"/>
</dbReference>
<dbReference type="Gene3D" id="2.130.10.10">
    <property type="entry name" value="YVTN repeat-like/Quinoprotein amine dehydrogenase"/>
    <property type="match status" value="2"/>
</dbReference>
<keyword evidence="1 3" id="KW-0853">WD repeat</keyword>
<feature type="compositionally biased region" description="Low complexity" evidence="4">
    <location>
        <begin position="679"/>
        <end position="711"/>
    </location>
</feature>
<dbReference type="EMBL" id="JAACJO010000005">
    <property type="protein sequence ID" value="KAF5358145.1"/>
    <property type="molecule type" value="Genomic_DNA"/>
</dbReference>
<feature type="region of interest" description="Disordered" evidence="4">
    <location>
        <begin position="665"/>
        <end position="711"/>
    </location>
</feature>
<feature type="compositionally biased region" description="Acidic residues" evidence="4">
    <location>
        <begin position="227"/>
        <end position="238"/>
    </location>
</feature>